<gene>
    <name evidence="3" type="ORF">SAMN05216409_1289</name>
</gene>
<dbReference type="Gene3D" id="3.30.2310.20">
    <property type="entry name" value="RelE-like"/>
    <property type="match status" value="1"/>
</dbReference>
<accession>A0A9X8MHT5</accession>
<dbReference type="InterPro" id="IPR051803">
    <property type="entry name" value="TA_system_RelE-like_toxin"/>
</dbReference>
<sequence>MLPIHWRTTARNNLAKIIRYIAEQNPTAASDMLARLESAILPAAEHPYLYRAGRVPGTREVVAHPNYILVYRVTAGTVEVVNVLHARQEYPDSD</sequence>
<dbReference type="InterPro" id="IPR035093">
    <property type="entry name" value="RelE/ParE_toxin_dom_sf"/>
</dbReference>
<dbReference type="NCBIfam" id="TIGR02385">
    <property type="entry name" value="RelE_StbE"/>
    <property type="match status" value="1"/>
</dbReference>
<reference evidence="3 4" key="1">
    <citation type="submission" date="2016-10" db="EMBL/GenBank/DDBJ databases">
        <authorList>
            <person name="Varghese N."/>
            <person name="Submissions S."/>
        </authorList>
    </citation>
    <scope>NUCLEOTIDE SEQUENCE [LARGE SCALE GENOMIC DNA]</scope>
    <source>
        <strain evidence="3 4">LMG 21974</strain>
    </source>
</reference>
<dbReference type="RefSeq" id="WP_074830470.1">
    <property type="nucleotide sequence ID" value="NZ_FOEV01000028.1"/>
</dbReference>
<evidence type="ECO:0000313" key="4">
    <source>
        <dbReference type="Proteomes" id="UP000183210"/>
    </source>
</evidence>
<proteinExistence type="inferred from homology"/>
<dbReference type="InterPro" id="IPR007712">
    <property type="entry name" value="RelE/ParE_toxin"/>
</dbReference>
<evidence type="ECO:0000256" key="1">
    <source>
        <dbReference type="ARBA" id="ARBA00006226"/>
    </source>
</evidence>
<comment type="similarity">
    <text evidence="1">Belongs to the RelE toxin family.</text>
</comment>
<evidence type="ECO:0000256" key="2">
    <source>
        <dbReference type="ARBA" id="ARBA00022649"/>
    </source>
</evidence>
<dbReference type="EMBL" id="FOEV01000028">
    <property type="protein sequence ID" value="SER49059.1"/>
    <property type="molecule type" value="Genomic_DNA"/>
</dbReference>
<name>A0A9X8MHT5_9PSED</name>
<keyword evidence="2" id="KW-1277">Toxin-antitoxin system</keyword>
<protein>
    <submittedName>
        <fullName evidence="3">Addiction module toxin, RelE/StbE family</fullName>
    </submittedName>
</protein>
<dbReference type="PANTHER" id="PTHR33755">
    <property type="entry name" value="TOXIN PARE1-RELATED"/>
    <property type="match status" value="1"/>
</dbReference>
<dbReference type="Proteomes" id="UP000183210">
    <property type="component" value="Unassembled WGS sequence"/>
</dbReference>
<dbReference type="GeneID" id="300269779"/>
<comment type="caution">
    <text evidence="3">The sequence shown here is derived from an EMBL/GenBank/DDBJ whole genome shotgun (WGS) entry which is preliminary data.</text>
</comment>
<dbReference type="AlphaFoldDB" id="A0A9X8MHT5"/>
<evidence type="ECO:0000313" key="3">
    <source>
        <dbReference type="EMBL" id="SER49059.1"/>
    </source>
</evidence>
<dbReference type="Pfam" id="PF05016">
    <property type="entry name" value="ParE_toxin"/>
    <property type="match status" value="1"/>
</dbReference>
<organism evidence="3 4">
    <name type="scientific">Pseudomonas lutea</name>
    <dbReference type="NCBI Taxonomy" id="243924"/>
    <lineage>
        <taxon>Bacteria</taxon>
        <taxon>Pseudomonadati</taxon>
        <taxon>Pseudomonadota</taxon>
        <taxon>Gammaproteobacteria</taxon>
        <taxon>Pseudomonadales</taxon>
        <taxon>Pseudomonadaceae</taxon>
        <taxon>Pseudomonas</taxon>
    </lineage>
</organism>